<dbReference type="AlphaFoldDB" id="A0A8C7X7T9"/>
<name>A0A8C7X7T9_9TELE</name>
<evidence type="ECO:0000313" key="2">
    <source>
        <dbReference type="Proteomes" id="UP000694383"/>
    </source>
</evidence>
<dbReference type="Proteomes" id="UP000694383">
    <property type="component" value="Unplaced"/>
</dbReference>
<dbReference type="GeneTree" id="ENSGT01030000235011"/>
<reference evidence="1" key="1">
    <citation type="submission" date="2025-08" db="UniProtKB">
        <authorList>
            <consortium name="Ensembl"/>
        </authorList>
    </citation>
    <scope>IDENTIFICATION</scope>
</reference>
<evidence type="ECO:0000313" key="1">
    <source>
        <dbReference type="Ensembl" id="ENSOSIP00000009399.1"/>
    </source>
</evidence>
<accession>A0A8C7X7T9</accession>
<protein>
    <recommendedName>
        <fullName evidence="3">Retrotransposon gag domain-containing protein</fullName>
    </recommendedName>
</protein>
<evidence type="ECO:0008006" key="3">
    <source>
        <dbReference type="Google" id="ProtNLM"/>
    </source>
</evidence>
<dbReference type="Ensembl" id="ENSOSIT00000010021.1">
    <property type="protein sequence ID" value="ENSOSIP00000009399.1"/>
    <property type="gene ID" value="ENSOSIG00000005969.1"/>
</dbReference>
<proteinExistence type="predicted"/>
<dbReference type="PANTHER" id="PTHR33198:SF20">
    <property type="entry name" value="RETROTRANSPOSON GAG DOMAIN-CONTAINING PROTEIN"/>
    <property type="match status" value="1"/>
</dbReference>
<reference evidence="1" key="2">
    <citation type="submission" date="2025-09" db="UniProtKB">
        <authorList>
            <consortium name="Ensembl"/>
        </authorList>
    </citation>
    <scope>IDENTIFICATION</scope>
</reference>
<keyword evidence="2" id="KW-1185">Reference proteome</keyword>
<sequence length="203" mass="22647">MALLGISPPPAFLQNPGVPTILPESWIRMFKNYILALADKMEDKRKRALLIHTVGAETQRIFYTLPEMGDSYADVLQALKTFFIPKLNTVAERNKFRQRAQRVGESTAQYAGALPELVTTCDFGKLADDMIRDQIVEKNNNRRIRECLLMEDNLTLQKTLTLSAQIESSLAEAKAMATPACEAVVGMVQGTSTGSGRYRHGHF</sequence>
<dbReference type="PANTHER" id="PTHR33198">
    <property type="entry name" value="ANK_REP_REGION DOMAIN-CONTAINING PROTEIN-RELATED"/>
    <property type="match status" value="1"/>
</dbReference>
<organism evidence="1 2">
    <name type="scientific">Oryzias sinensis</name>
    <name type="common">Chinese medaka</name>
    <dbReference type="NCBI Taxonomy" id="183150"/>
    <lineage>
        <taxon>Eukaryota</taxon>
        <taxon>Metazoa</taxon>
        <taxon>Chordata</taxon>
        <taxon>Craniata</taxon>
        <taxon>Vertebrata</taxon>
        <taxon>Euteleostomi</taxon>
        <taxon>Actinopterygii</taxon>
        <taxon>Neopterygii</taxon>
        <taxon>Teleostei</taxon>
        <taxon>Neoteleostei</taxon>
        <taxon>Acanthomorphata</taxon>
        <taxon>Ovalentaria</taxon>
        <taxon>Atherinomorphae</taxon>
        <taxon>Beloniformes</taxon>
        <taxon>Adrianichthyidae</taxon>
        <taxon>Oryziinae</taxon>
        <taxon>Oryzias</taxon>
    </lineage>
</organism>